<feature type="region of interest" description="Disordered" evidence="1">
    <location>
        <begin position="164"/>
        <end position="188"/>
    </location>
</feature>
<dbReference type="Proteomes" id="UP000444960">
    <property type="component" value="Unassembled WGS sequence"/>
</dbReference>
<evidence type="ECO:0000256" key="1">
    <source>
        <dbReference type="SAM" id="MobiDB-lite"/>
    </source>
</evidence>
<dbReference type="OrthoDB" id="4464809at2"/>
<proteinExistence type="predicted"/>
<dbReference type="EMBL" id="BJOV01000005">
    <property type="protein sequence ID" value="GEE01911.1"/>
    <property type="molecule type" value="Genomic_DNA"/>
</dbReference>
<dbReference type="InterPro" id="IPR003615">
    <property type="entry name" value="HNH_nuc"/>
</dbReference>
<reference evidence="4" key="1">
    <citation type="submission" date="2019-06" db="EMBL/GenBank/DDBJ databases">
        <title>Gordonia isolated from sludge of a wastewater treatment plant.</title>
        <authorList>
            <person name="Tamura T."/>
            <person name="Aoyama K."/>
            <person name="Kang Y."/>
            <person name="Saito S."/>
            <person name="Akiyama N."/>
            <person name="Yazawa K."/>
            <person name="Gonoi T."/>
            <person name="Mikami Y."/>
        </authorList>
    </citation>
    <scope>NUCLEOTIDE SEQUENCE [LARGE SCALE GENOMIC DNA]</scope>
    <source>
        <strain evidence="4">NBRC 107696</strain>
    </source>
</reference>
<comment type="caution">
    <text evidence="3">The sequence shown here is derived from an EMBL/GenBank/DDBJ whole genome shotgun (WGS) entry which is preliminary data.</text>
</comment>
<accession>A0A7I9V9Y3</accession>
<feature type="domain" description="HNH nuclease" evidence="2">
    <location>
        <begin position="217"/>
        <end position="266"/>
    </location>
</feature>
<keyword evidence="4" id="KW-1185">Reference proteome</keyword>
<protein>
    <recommendedName>
        <fullName evidence="2">HNH nuclease domain-containing protein</fullName>
    </recommendedName>
</protein>
<evidence type="ECO:0000313" key="4">
    <source>
        <dbReference type="Proteomes" id="UP000444960"/>
    </source>
</evidence>
<name>A0A7I9V9Y3_9ACTN</name>
<evidence type="ECO:0000313" key="3">
    <source>
        <dbReference type="EMBL" id="GEE01911.1"/>
    </source>
</evidence>
<organism evidence="3 4">
    <name type="scientific">Gordonia spumicola</name>
    <dbReference type="NCBI Taxonomy" id="589161"/>
    <lineage>
        <taxon>Bacteria</taxon>
        <taxon>Bacillati</taxon>
        <taxon>Actinomycetota</taxon>
        <taxon>Actinomycetes</taxon>
        <taxon>Mycobacteriales</taxon>
        <taxon>Gordoniaceae</taxon>
        <taxon>Gordonia</taxon>
    </lineage>
</organism>
<dbReference type="AlphaFoldDB" id="A0A7I9V9Y3"/>
<gene>
    <name evidence="3" type="ORF">nbrc107696_23570</name>
</gene>
<evidence type="ECO:0000259" key="2">
    <source>
        <dbReference type="Pfam" id="PF13391"/>
    </source>
</evidence>
<sequence length="321" mass="36283">MPPPGANLEQACAQMTGWIVRIDPALEVHAGMTYEDELWDIRNYGVFKEIQPGDEVFFWVNGSNDKTGFRGYGRITTPLEELTPESRAKANWLNRDEGGYTHRFRFTGLSPEPTSSPTRFGELKAMLATALFDRATGHRITDEDDLEKLRSMYDDAPFKGWDFEYPTSDDETAQDPHTDYTHTPGVDSREQTLSAITVRRGGRKFRRSLITAYEGRCAIPDFDAEGALEGAHIDPYNGDETDHVQNGLLLRADIHTLFDLHQLAIDDDYRVILSEELRGSMYSDLHGASISLPANNAKRPSLAALERHRTRCRWLTAAHYS</sequence>
<dbReference type="Pfam" id="PF13391">
    <property type="entry name" value="HNH_2"/>
    <property type="match status" value="1"/>
</dbReference>